<dbReference type="AlphaFoldDB" id="A0A1Q2HN17"/>
<dbReference type="EMBL" id="CP019633">
    <property type="protein sequence ID" value="AQQ08750.1"/>
    <property type="molecule type" value="Genomic_DNA"/>
</dbReference>
<protein>
    <submittedName>
        <fullName evidence="2">Putative transmembrane transcriptional regulator (Anti-sigma factor)</fullName>
    </submittedName>
</protein>
<proteinExistence type="predicted"/>
<keyword evidence="1 2" id="KW-0812">Transmembrane</keyword>
<evidence type="ECO:0000313" key="3">
    <source>
        <dbReference type="Proteomes" id="UP000188273"/>
    </source>
</evidence>
<evidence type="ECO:0000313" key="2">
    <source>
        <dbReference type="EMBL" id="AQQ08750.1"/>
    </source>
</evidence>
<dbReference type="OrthoDB" id="9957352at2"/>
<keyword evidence="1" id="KW-1133">Transmembrane helix</keyword>
<feature type="transmembrane region" description="Helical" evidence="1">
    <location>
        <begin position="77"/>
        <end position="98"/>
    </location>
</feature>
<sequence>MSETQRLITQYVDRCVSDEEAAELEAMMSRSPELRRAVHQQIKISRMISEIEKTEPSSDMQSLVEKKLASRKRKRVYLFRVAGAAAVFAVAAVFTAVWSPLNTEPKPKNAARSFAVRSLTDDRSANIPPARGIEDFMVSCRVVLRDKNPVLSKKLLSQILYNRSLLESASSGNKSVKFDSDLKALSLVLSDLSKASDSNCKFTLKNFSTGEQIELNNSSFKQAAEILAEADWQKARNLAETFDIQNSFRLPGTDKSEQSMNFIEPSIASSKAKQDSAGSGGISVCIEFGGI</sequence>
<keyword evidence="3" id="KW-1185">Reference proteome</keyword>
<evidence type="ECO:0000256" key="1">
    <source>
        <dbReference type="SAM" id="Phobius"/>
    </source>
</evidence>
<dbReference type="RefSeq" id="WP_123785116.1">
    <property type="nucleotide sequence ID" value="NZ_CP019633.1"/>
</dbReference>
<dbReference type="Proteomes" id="UP000188273">
    <property type="component" value="Chromosome"/>
</dbReference>
<reference evidence="3" key="1">
    <citation type="submission" date="2017-02" db="EMBL/GenBank/DDBJ databases">
        <title>Comparative genomics and description of representatives of a novel lineage of planctomycetes thriving in anoxic sediments.</title>
        <authorList>
            <person name="Spring S."/>
            <person name="Bunk B."/>
            <person name="Sproer C."/>
            <person name="Klenk H.-P."/>
        </authorList>
    </citation>
    <scope>NUCLEOTIDE SEQUENCE [LARGE SCALE GENOMIC DNA]</scope>
    <source>
        <strain evidence="3">L21-RPul-D3</strain>
    </source>
</reference>
<organism evidence="2 3">
    <name type="scientific">Sedimentisphaera cyanobacteriorum</name>
    <dbReference type="NCBI Taxonomy" id="1940790"/>
    <lineage>
        <taxon>Bacteria</taxon>
        <taxon>Pseudomonadati</taxon>
        <taxon>Planctomycetota</taxon>
        <taxon>Phycisphaerae</taxon>
        <taxon>Sedimentisphaerales</taxon>
        <taxon>Sedimentisphaeraceae</taxon>
        <taxon>Sedimentisphaera</taxon>
    </lineage>
</organism>
<dbReference type="KEGG" id="pbu:L21SP3_00540"/>
<accession>A0A1Q2HN17</accession>
<keyword evidence="1" id="KW-0472">Membrane</keyword>
<dbReference type="STRING" id="1940790.L21SP3_00540"/>
<name>A0A1Q2HN17_9BACT</name>
<gene>
    <name evidence="2" type="ORF">L21SP3_00540</name>
</gene>